<feature type="region of interest" description="Disordered" evidence="1">
    <location>
        <begin position="48"/>
        <end position="68"/>
    </location>
</feature>
<dbReference type="EMBL" id="BPLR01013677">
    <property type="protein sequence ID" value="GIY62853.1"/>
    <property type="molecule type" value="Genomic_DNA"/>
</dbReference>
<evidence type="ECO:0000313" key="3">
    <source>
        <dbReference type="Proteomes" id="UP001054945"/>
    </source>
</evidence>
<name>A0AAV4UZ09_CAEEX</name>
<dbReference type="Proteomes" id="UP001054945">
    <property type="component" value="Unassembled WGS sequence"/>
</dbReference>
<keyword evidence="3" id="KW-1185">Reference proteome</keyword>
<proteinExistence type="predicted"/>
<dbReference type="AlphaFoldDB" id="A0AAV4UZ09"/>
<evidence type="ECO:0000256" key="1">
    <source>
        <dbReference type="SAM" id="MobiDB-lite"/>
    </source>
</evidence>
<gene>
    <name evidence="2" type="ORF">CEXT_27641</name>
</gene>
<sequence length="96" mass="11158">MSETVTLFRKRKKNIWNGNLFQHPLPPPYPLPHPTFRINTSRRRVIKGIPNSQEKNPPKRNSGKLLRNSESERCPVLFGQHSILTSGLFRSTKIRI</sequence>
<reference evidence="2 3" key="1">
    <citation type="submission" date="2021-06" db="EMBL/GenBank/DDBJ databases">
        <title>Caerostris extrusa draft genome.</title>
        <authorList>
            <person name="Kono N."/>
            <person name="Arakawa K."/>
        </authorList>
    </citation>
    <scope>NUCLEOTIDE SEQUENCE [LARGE SCALE GENOMIC DNA]</scope>
</reference>
<accession>A0AAV4UZ09</accession>
<organism evidence="2 3">
    <name type="scientific">Caerostris extrusa</name>
    <name type="common">Bark spider</name>
    <name type="synonym">Caerostris bankana</name>
    <dbReference type="NCBI Taxonomy" id="172846"/>
    <lineage>
        <taxon>Eukaryota</taxon>
        <taxon>Metazoa</taxon>
        <taxon>Ecdysozoa</taxon>
        <taxon>Arthropoda</taxon>
        <taxon>Chelicerata</taxon>
        <taxon>Arachnida</taxon>
        <taxon>Araneae</taxon>
        <taxon>Araneomorphae</taxon>
        <taxon>Entelegynae</taxon>
        <taxon>Araneoidea</taxon>
        <taxon>Araneidae</taxon>
        <taxon>Caerostris</taxon>
    </lineage>
</organism>
<protein>
    <submittedName>
        <fullName evidence="2">Uncharacterized protein</fullName>
    </submittedName>
</protein>
<evidence type="ECO:0000313" key="2">
    <source>
        <dbReference type="EMBL" id="GIY62853.1"/>
    </source>
</evidence>
<comment type="caution">
    <text evidence="2">The sequence shown here is derived from an EMBL/GenBank/DDBJ whole genome shotgun (WGS) entry which is preliminary data.</text>
</comment>